<proteinExistence type="predicted"/>
<name>A0A9Q0M0B8_BLOTA</name>
<keyword evidence="2" id="KW-0472">Membrane</keyword>
<keyword evidence="4" id="KW-1185">Reference proteome</keyword>
<gene>
    <name evidence="3" type="ORF">RDWZM_007891</name>
</gene>
<evidence type="ECO:0000256" key="2">
    <source>
        <dbReference type="SAM" id="Phobius"/>
    </source>
</evidence>
<accession>A0A9Q0M0B8</accession>
<dbReference type="AlphaFoldDB" id="A0A9Q0M0B8"/>
<comment type="caution">
    <text evidence="3">The sequence shown here is derived from an EMBL/GenBank/DDBJ whole genome shotgun (WGS) entry which is preliminary data.</text>
</comment>
<feature type="region of interest" description="Disordered" evidence="1">
    <location>
        <begin position="1"/>
        <end position="25"/>
    </location>
</feature>
<evidence type="ECO:0000313" key="3">
    <source>
        <dbReference type="EMBL" id="KAJ6216734.1"/>
    </source>
</evidence>
<feature type="transmembrane region" description="Helical" evidence="2">
    <location>
        <begin position="35"/>
        <end position="56"/>
    </location>
</feature>
<keyword evidence="2" id="KW-0812">Transmembrane</keyword>
<sequence length="166" mass="18685">METHESDLPISNENEKNDDYFGNDDENESMSNTRLLIYALSAACITAFLIVIICLIKQCCSSKKQLKVHQLPNVIKSSTWSRKASRTNLATTPRIRNEYSVSSSNSINHIGRMDPTGKTVIDVDLDNPNSDEEDERLSVCIADPAQNIGSNFKRVRRKNDGPKRVR</sequence>
<dbReference type="EMBL" id="JAPWDV010000003">
    <property type="protein sequence ID" value="KAJ6216734.1"/>
    <property type="molecule type" value="Genomic_DNA"/>
</dbReference>
<dbReference type="Proteomes" id="UP001142055">
    <property type="component" value="Chromosome 3"/>
</dbReference>
<keyword evidence="2" id="KW-1133">Transmembrane helix</keyword>
<reference evidence="3" key="1">
    <citation type="submission" date="2022-12" db="EMBL/GenBank/DDBJ databases">
        <title>Genome assemblies of Blomia tropicalis.</title>
        <authorList>
            <person name="Cui Y."/>
        </authorList>
    </citation>
    <scope>NUCLEOTIDE SEQUENCE</scope>
    <source>
        <tissue evidence="3">Adult mites</tissue>
    </source>
</reference>
<organism evidence="3 4">
    <name type="scientific">Blomia tropicalis</name>
    <name type="common">Mite</name>
    <dbReference type="NCBI Taxonomy" id="40697"/>
    <lineage>
        <taxon>Eukaryota</taxon>
        <taxon>Metazoa</taxon>
        <taxon>Ecdysozoa</taxon>
        <taxon>Arthropoda</taxon>
        <taxon>Chelicerata</taxon>
        <taxon>Arachnida</taxon>
        <taxon>Acari</taxon>
        <taxon>Acariformes</taxon>
        <taxon>Sarcoptiformes</taxon>
        <taxon>Astigmata</taxon>
        <taxon>Glycyphagoidea</taxon>
        <taxon>Echimyopodidae</taxon>
        <taxon>Blomia</taxon>
    </lineage>
</organism>
<evidence type="ECO:0000256" key="1">
    <source>
        <dbReference type="SAM" id="MobiDB-lite"/>
    </source>
</evidence>
<evidence type="ECO:0000313" key="4">
    <source>
        <dbReference type="Proteomes" id="UP001142055"/>
    </source>
</evidence>
<feature type="compositionally biased region" description="Basic and acidic residues" evidence="1">
    <location>
        <begin position="1"/>
        <end position="19"/>
    </location>
</feature>
<protein>
    <submittedName>
        <fullName evidence="3">Uncharacterized protein</fullName>
    </submittedName>
</protein>